<name>A0AAD7G7A1_MYCRO</name>
<proteinExistence type="predicted"/>
<evidence type="ECO:0000313" key="2">
    <source>
        <dbReference type="Proteomes" id="UP001221757"/>
    </source>
</evidence>
<dbReference type="EMBL" id="JARKIE010000207">
    <property type="protein sequence ID" value="KAJ7667045.1"/>
    <property type="molecule type" value="Genomic_DNA"/>
</dbReference>
<comment type="caution">
    <text evidence="1">The sequence shown here is derived from an EMBL/GenBank/DDBJ whole genome shotgun (WGS) entry which is preliminary data.</text>
</comment>
<dbReference type="AlphaFoldDB" id="A0AAD7G7A1"/>
<sequence length="56" mass="5781">MSPPRPPPNSATPSLFASPPPEFCLPLAPITKILPLFAPNPVSTVKASASSFQPPA</sequence>
<accession>A0AAD7G7A1</accession>
<reference evidence="1" key="1">
    <citation type="submission" date="2023-03" db="EMBL/GenBank/DDBJ databases">
        <title>Massive genome expansion in bonnet fungi (Mycena s.s.) driven by repeated elements and novel gene families across ecological guilds.</title>
        <authorList>
            <consortium name="Lawrence Berkeley National Laboratory"/>
            <person name="Harder C.B."/>
            <person name="Miyauchi S."/>
            <person name="Viragh M."/>
            <person name="Kuo A."/>
            <person name="Thoen E."/>
            <person name="Andreopoulos B."/>
            <person name="Lu D."/>
            <person name="Skrede I."/>
            <person name="Drula E."/>
            <person name="Henrissat B."/>
            <person name="Morin E."/>
            <person name="Kohler A."/>
            <person name="Barry K."/>
            <person name="LaButti K."/>
            <person name="Morin E."/>
            <person name="Salamov A."/>
            <person name="Lipzen A."/>
            <person name="Mereny Z."/>
            <person name="Hegedus B."/>
            <person name="Baldrian P."/>
            <person name="Stursova M."/>
            <person name="Weitz H."/>
            <person name="Taylor A."/>
            <person name="Grigoriev I.V."/>
            <person name="Nagy L.G."/>
            <person name="Martin F."/>
            <person name="Kauserud H."/>
        </authorList>
    </citation>
    <scope>NUCLEOTIDE SEQUENCE</scope>
    <source>
        <strain evidence="1">CBHHK067</strain>
    </source>
</reference>
<evidence type="ECO:0000313" key="1">
    <source>
        <dbReference type="EMBL" id="KAJ7667045.1"/>
    </source>
</evidence>
<protein>
    <submittedName>
        <fullName evidence="1">Uncharacterized protein</fullName>
    </submittedName>
</protein>
<organism evidence="1 2">
    <name type="scientific">Mycena rosella</name>
    <name type="common">Pink bonnet</name>
    <name type="synonym">Agaricus rosellus</name>
    <dbReference type="NCBI Taxonomy" id="1033263"/>
    <lineage>
        <taxon>Eukaryota</taxon>
        <taxon>Fungi</taxon>
        <taxon>Dikarya</taxon>
        <taxon>Basidiomycota</taxon>
        <taxon>Agaricomycotina</taxon>
        <taxon>Agaricomycetes</taxon>
        <taxon>Agaricomycetidae</taxon>
        <taxon>Agaricales</taxon>
        <taxon>Marasmiineae</taxon>
        <taxon>Mycenaceae</taxon>
        <taxon>Mycena</taxon>
    </lineage>
</organism>
<dbReference type="Proteomes" id="UP001221757">
    <property type="component" value="Unassembled WGS sequence"/>
</dbReference>
<keyword evidence="2" id="KW-1185">Reference proteome</keyword>
<gene>
    <name evidence="1" type="ORF">B0H17DRAFT_1210539</name>
</gene>